<protein>
    <recommendedName>
        <fullName evidence="4">Lipoprotein</fullName>
    </recommendedName>
</protein>
<organism evidence="2 3">
    <name type="scientific">Massilia violaceinigra</name>
    <dbReference type="NCBI Taxonomy" id="2045208"/>
    <lineage>
        <taxon>Bacteria</taxon>
        <taxon>Pseudomonadati</taxon>
        <taxon>Pseudomonadota</taxon>
        <taxon>Betaproteobacteria</taxon>
        <taxon>Burkholderiales</taxon>
        <taxon>Oxalobacteraceae</taxon>
        <taxon>Telluria group</taxon>
        <taxon>Massilia</taxon>
    </lineage>
</organism>
<evidence type="ECO:0008006" key="4">
    <source>
        <dbReference type="Google" id="ProtNLM"/>
    </source>
</evidence>
<name>A0A2D2DNA2_9BURK</name>
<dbReference type="KEGG" id="mass:CR152_19360"/>
<evidence type="ECO:0000256" key="1">
    <source>
        <dbReference type="SAM" id="SignalP"/>
    </source>
</evidence>
<gene>
    <name evidence="2" type="ORF">CR152_19360</name>
</gene>
<feature type="chain" id="PRO_5013541304" description="Lipoprotein" evidence="1">
    <location>
        <begin position="21"/>
        <end position="104"/>
    </location>
</feature>
<reference evidence="2" key="1">
    <citation type="submission" date="2017-10" db="EMBL/GenBank/DDBJ databases">
        <title>Massilia psychrophilum sp. nov., a novel purple-pigmented bacterium isolated from Tianshan glacier, Xinjiang Municipality, China.</title>
        <authorList>
            <person name="Wang H."/>
        </authorList>
    </citation>
    <scope>NUCLEOTIDE SEQUENCE [LARGE SCALE GENOMIC DNA]</scope>
    <source>
        <strain evidence="2">B2</strain>
    </source>
</reference>
<evidence type="ECO:0000313" key="2">
    <source>
        <dbReference type="EMBL" id="ATQ76443.1"/>
    </source>
</evidence>
<accession>A0A2D2DNA2</accession>
<dbReference type="Proteomes" id="UP000229897">
    <property type="component" value="Chromosome"/>
</dbReference>
<dbReference type="RefSeq" id="WP_099877339.1">
    <property type="nucleotide sequence ID" value="NZ_CP024608.1"/>
</dbReference>
<keyword evidence="1" id="KW-0732">Signal</keyword>
<keyword evidence="3" id="KW-1185">Reference proteome</keyword>
<proteinExistence type="predicted"/>
<feature type="signal peptide" evidence="1">
    <location>
        <begin position="1"/>
        <end position="20"/>
    </location>
</feature>
<dbReference type="OrthoDB" id="8758797at2"/>
<dbReference type="EMBL" id="CP024608">
    <property type="protein sequence ID" value="ATQ76443.1"/>
    <property type="molecule type" value="Genomic_DNA"/>
</dbReference>
<dbReference type="PROSITE" id="PS51257">
    <property type="entry name" value="PROKAR_LIPOPROTEIN"/>
    <property type="match status" value="1"/>
</dbReference>
<sequence length="104" mass="11043">MKKLTLLPMMFALAACGKPAAPENPLDAAARRTCMNTIESRAIKSVSYIGDTPSPVTRGANGQLEVSLKFSAKNEMNIASTMIARCVVSADGKTLVEIAVKDSR</sequence>
<dbReference type="AlphaFoldDB" id="A0A2D2DNA2"/>
<evidence type="ECO:0000313" key="3">
    <source>
        <dbReference type="Proteomes" id="UP000229897"/>
    </source>
</evidence>